<evidence type="ECO:0000313" key="6">
    <source>
        <dbReference type="Proteomes" id="UP000037267"/>
    </source>
</evidence>
<evidence type="ECO:0000259" key="4">
    <source>
        <dbReference type="Pfam" id="PF08545"/>
    </source>
</evidence>
<dbReference type="STRING" id="1503.CLPU_6c01160"/>
<dbReference type="GO" id="GO:0004315">
    <property type="term" value="F:3-oxoacyl-[acyl-carrier-protein] synthase activity"/>
    <property type="evidence" value="ECO:0007669"/>
    <property type="project" value="InterPro"/>
</dbReference>
<dbReference type="Proteomes" id="UP000037267">
    <property type="component" value="Unassembled WGS sequence"/>
</dbReference>
<evidence type="ECO:0000259" key="3">
    <source>
        <dbReference type="Pfam" id="PF08541"/>
    </source>
</evidence>
<evidence type="ECO:0000313" key="5">
    <source>
        <dbReference type="EMBL" id="KNF08630.1"/>
    </source>
</evidence>
<evidence type="ECO:0000256" key="2">
    <source>
        <dbReference type="ARBA" id="ARBA00023315"/>
    </source>
</evidence>
<dbReference type="InterPro" id="IPR013747">
    <property type="entry name" value="ACP_syn_III_C"/>
</dbReference>
<dbReference type="InterPro" id="IPR016039">
    <property type="entry name" value="Thiolase-like"/>
</dbReference>
<dbReference type="Pfam" id="PF08545">
    <property type="entry name" value="ACP_syn_III"/>
    <property type="match status" value="1"/>
</dbReference>
<dbReference type="GO" id="GO:0033818">
    <property type="term" value="F:beta-ketoacyl-acyl-carrier-protein synthase III activity"/>
    <property type="evidence" value="ECO:0007669"/>
    <property type="project" value="UniProtKB-EC"/>
</dbReference>
<feature type="domain" description="Beta-ketoacyl-[acyl-carrier-protein] synthase III C-terminal" evidence="3">
    <location>
        <begin position="247"/>
        <end position="334"/>
    </location>
</feature>
<keyword evidence="2 5" id="KW-0012">Acyltransferase</keyword>
<dbReference type="Pfam" id="PF08541">
    <property type="entry name" value="ACP_syn_III_C"/>
    <property type="match status" value="1"/>
</dbReference>
<dbReference type="Gene3D" id="3.40.47.10">
    <property type="match status" value="1"/>
</dbReference>
<dbReference type="EMBL" id="LGSS01000006">
    <property type="protein sequence ID" value="KNF08630.1"/>
    <property type="molecule type" value="Genomic_DNA"/>
</dbReference>
<comment type="caution">
    <text evidence="5">The sequence shown here is derived from an EMBL/GenBank/DDBJ whole genome shotgun (WGS) entry which is preliminary data.</text>
</comment>
<accession>A0A0L0WBA9</accession>
<proteinExistence type="predicted"/>
<dbReference type="AlphaFoldDB" id="A0A0L0WBA9"/>
<dbReference type="GO" id="GO:0044550">
    <property type="term" value="P:secondary metabolite biosynthetic process"/>
    <property type="evidence" value="ECO:0007669"/>
    <property type="project" value="TreeGrafter"/>
</dbReference>
<dbReference type="RefSeq" id="WP_050355146.1">
    <property type="nucleotide sequence ID" value="NZ_LGSS01000006.1"/>
</dbReference>
<feature type="domain" description="Beta-ketoacyl-[acyl-carrier-protein] synthase III N-terminal" evidence="4">
    <location>
        <begin position="114"/>
        <end position="191"/>
    </location>
</feature>
<dbReference type="CDD" id="cd00830">
    <property type="entry name" value="KAS_III"/>
    <property type="match status" value="1"/>
</dbReference>
<gene>
    <name evidence="5" type="primary">fabH2</name>
    <name evidence="5" type="ORF">CLPU_6c01160</name>
</gene>
<dbReference type="InterPro" id="IPR013751">
    <property type="entry name" value="ACP_syn_III_N"/>
</dbReference>
<dbReference type="GO" id="GO:0006633">
    <property type="term" value="P:fatty acid biosynthetic process"/>
    <property type="evidence" value="ECO:0007669"/>
    <property type="project" value="InterPro"/>
</dbReference>
<keyword evidence="6" id="KW-1185">Reference proteome</keyword>
<dbReference type="EC" id="2.3.1.180" evidence="5"/>
<dbReference type="PANTHER" id="PTHR34069">
    <property type="entry name" value="3-OXOACYL-[ACYL-CARRIER-PROTEIN] SYNTHASE 3"/>
    <property type="match status" value="1"/>
</dbReference>
<evidence type="ECO:0000256" key="1">
    <source>
        <dbReference type="ARBA" id="ARBA00022679"/>
    </source>
</evidence>
<name>A0A0L0WBA9_GOTPU</name>
<keyword evidence="1 5" id="KW-0808">Transferase</keyword>
<organism evidence="5 6">
    <name type="scientific">Gottschalkia purinilytica</name>
    <name type="common">Clostridium purinilyticum</name>
    <dbReference type="NCBI Taxonomy" id="1503"/>
    <lineage>
        <taxon>Bacteria</taxon>
        <taxon>Bacillati</taxon>
        <taxon>Bacillota</taxon>
        <taxon>Tissierellia</taxon>
        <taxon>Tissierellales</taxon>
        <taxon>Gottschalkiaceae</taxon>
        <taxon>Gottschalkia</taxon>
    </lineage>
</organism>
<reference evidence="6" key="1">
    <citation type="submission" date="2015-07" db="EMBL/GenBank/DDBJ databases">
        <title>Draft genome sequence of the purine-degrading Gottschalkia purinilyticum DSM 1384 (formerly Clostridium purinilyticum).</title>
        <authorList>
            <person name="Poehlein A."/>
            <person name="Schiel-Bengelsdorf B."/>
            <person name="Bengelsdorf F.R."/>
            <person name="Daniel R."/>
            <person name="Duerre P."/>
        </authorList>
    </citation>
    <scope>NUCLEOTIDE SEQUENCE [LARGE SCALE GENOMIC DNA]</scope>
    <source>
        <strain evidence="6">DSM 1384</strain>
    </source>
</reference>
<dbReference type="PANTHER" id="PTHR34069:SF2">
    <property type="entry name" value="BETA-KETOACYL-[ACYL-CARRIER-PROTEIN] SYNTHASE III"/>
    <property type="match status" value="1"/>
</dbReference>
<sequence length="335" mass="37899">MGYHNIVIEGTGIYHPSNKVTNDYFINHFNNLDIEVDGLLNHLERNSRYLSNDPTETVITMAYQSCLNALKNSNTDINEIDMIIFATDTPEYTSPSNALKLMDLLKATNAKMVYDTNSNCIGMLSAIDQASRILKTHRKYKKALIVGSLLISSVVSHNDPVTYPNFGDAAAALILTKKLESIERGFIDSTHYTKTTEHNNILMPKIGYSKVIRDNMVNEEDKKWFWDPFDADFVSEYWTRLINEVTEDNNLTPNDIDYYFFSQFTNPGAKETLNQLNVHIDKLVYVGDKYGYTGVTSPILALHTSLEQNKIKDGNYAIFCSVGSGSTTISILYKF</sequence>
<dbReference type="SUPFAM" id="SSF53901">
    <property type="entry name" value="Thiolase-like"/>
    <property type="match status" value="1"/>
</dbReference>
<dbReference type="OrthoDB" id="1704808at2"/>
<protein>
    <submittedName>
        <fullName evidence="5">3-oxoacyl-[acyl-carrier-protein] synthase III</fullName>
        <ecNumber evidence="5">2.3.1.180</ecNumber>
    </submittedName>
</protein>